<dbReference type="AlphaFoldDB" id="A0A0F9ZGJ5"/>
<dbReference type="Proteomes" id="UP000034350">
    <property type="component" value="Unassembled WGS sequence"/>
</dbReference>
<sequence length="55" mass="6722">MFTLINFIVGTKKIMIFCYFSLNDCNLYLLKCCKYFYLFLSFMANKKLKMFVFFL</sequence>
<evidence type="ECO:0000313" key="2">
    <source>
        <dbReference type="Proteomes" id="UP000034350"/>
    </source>
</evidence>
<proteinExistence type="predicted"/>
<reference evidence="1 2" key="1">
    <citation type="journal article" date="2015" name="Environ. Microbiol.">
        <title>Genome analyses suggest the presence of polyploidy and recent human-driven expansions in eight global populations of the honeybee pathogen Nosema ceranae.</title>
        <authorList>
            <person name="Pelin A."/>
            <person name="Selman M."/>
            <person name="Aris-Brosou S."/>
            <person name="Farinelli L."/>
            <person name="Corradi N."/>
        </authorList>
    </citation>
    <scope>NUCLEOTIDE SEQUENCE [LARGE SCALE GENOMIC DNA]</scope>
    <source>
        <strain evidence="1 2">PA08 1199</strain>
    </source>
</reference>
<dbReference type="EMBL" id="JPQZ01000004">
    <property type="protein sequence ID" value="KKO76379.1"/>
    <property type="molecule type" value="Genomic_DNA"/>
</dbReference>
<name>A0A0F9ZGJ5_9MICR</name>
<organism evidence="1 2">
    <name type="scientific">Vairimorpha ceranae</name>
    <dbReference type="NCBI Taxonomy" id="40302"/>
    <lineage>
        <taxon>Eukaryota</taxon>
        <taxon>Fungi</taxon>
        <taxon>Fungi incertae sedis</taxon>
        <taxon>Microsporidia</taxon>
        <taxon>Nosematidae</taxon>
        <taxon>Vairimorpha</taxon>
    </lineage>
</organism>
<comment type="caution">
    <text evidence="1">The sequence shown here is derived from an EMBL/GenBank/DDBJ whole genome shotgun (WGS) entry which is preliminary data.</text>
</comment>
<protein>
    <submittedName>
        <fullName evidence="1">Uncharacterized protein</fullName>
    </submittedName>
</protein>
<keyword evidence="2" id="KW-1185">Reference proteome</keyword>
<evidence type="ECO:0000313" key="1">
    <source>
        <dbReference type="EMBL" id="KKO76379.1"/>
    </source>
</evidence>
<accession>A0A0F9ZGJ5</accession>
<gene>
    <name evidence="1" type="ORF">AAJ76_4000151724</name>
</gene>
<dbReference type="VEuPathDB" id="MicrosporidiaDB:AAJ76_4000151724"/>
<dbReference type="RefSeq" id="XP_024332121.1">
    <property type="nucleotide sequence ID" value="XM_024475518.1"/>
</dbReference>
<dbReference type="GeneID" id="36320464"/>